<accession>A0A830C0D2</accession>
<feature type="region of interest" description="Disordered" evidence="1">
    <location>
        <begin position="273"/>
        <end position="330"/>
    </location>
</feature>
<proteinExistence type="predicted"/>
<feature type="region of interest" description="Disordered" evidence="1">
    <location>
        <begin position="152"/>
        <end position="183"/>
    </location>
</feature>
<dbReference type="OrthoDB" id="1888797at2759"/>
<evidence type="ECO:0000313" key="3">
    <source>
        <dbReference type="Proteomes" id="UP000653305"/>
    </source>
</evidence>
<dbReference type="PANTHER" id="PTHR34567:SF3">
    <property type="entry name" value="FK506-BINDING-LIKE PROTEIN"/>
    <property type="match status" value="1"/>
</dbReference>
<protein>
    <submittedName>
        <fullName evidence="2">Uncharacterized protein</fullName>
    </submittedName>
</protein>
<feature type="compositionally biased region" description="Basic and acidic residues" evidence="1">
    <location>
        <begin position="282"/>
        <end position="300"/>
    </location>
</feature>
<dbReference type="AlphaFoldDB" id="A0A830C0D2"/>
<evidence type="ECO:0000313" key="2">
    <source>
        <dbReference type="EMBL" id="GFP92429.1"/>
    </source>
</evidence>
<organism evidence="2 3">
    <name type="scientific">Phtheirospermum japonicum</name>
    <dbReference type="NCBI Taxonomy" id="374723"/>
    <lineage>
        <taxon>Eukaryota</taxon>
        <taxon>Viridiplantae</taxon>
        <taxon>Streptophyta</taxon>
        <taxon>Embryophyta</taxon>
        <taxon>Tracheophyta</taxon>
        <taxon>Spermatophyta</taxon>
        <taxon>Magnoliopsida</taxon>
        <taxon>eudicotyledons</taxon>
        <taxon>Gunneridae</taxon>
        <taxon>Pentapetalae</taxon>
        <taxon>asterids</taxon>
        <taxon>lamiids</taxon>
        <taxon>Lamiales</taxon>
        <taxon>Orobanchaceae</taxon>
        <taxon>Orobanchaceae incertae sedis</taxon>
        <taxon>Phtheirospermum</taxon>
    </lineage>
</organism>
<name>A0A830C0D2_9LAMI</name>
<dbReference type="PANTHER" id="PTHR34567">
    <property type="entry name" value="FK506-BINDING-LIKE PROTEIN"/>
    <property type="match status" value="1"/>
</dbReference>
<feature type="region of interest" description="Disordered" evidence="1">
    <location>
        <begin position="18"/>
        <end position="42"/>
    </location>
</feature>
<gene>
    <name evidence="2" type="ORF">PHJA_001387100</name>
</gene>
<evidence type="ECO:0000256" key="1">
    <source>
        <dbReference type="SAM" id="MobiDB-lite"/>
    </source>
</evidence>
<dbReference type="EMBL" id="BMAC01000278">
    <property type="protein sequence ID" value="GFP92429.1"/>
    <property type="molecule type" value="Genomic_DNA"/>
</dbReference>
<keyword evidence="3" id="KW-1185">Reference proteome</keyword>
<dbReference type="Proteomes" id="UP000653305">
    <property type="component" value="Unassembled WGS sequence"/>
</dbReference>
<comment type="caution">
    <text evidence="2">The sequence shown here is derived from an EMBL/GenBank/DDBJ whole genome shotgun (WGS) entry which is preliminary data.</text>
</comment>
<feature type="compositionally biased region" description="Polar residues" evidence="1">
    <location>
        <begin position="24"/>
        <end position="40"/>
    </location>
</feature>
<reference evidence="2" key="1">
    <citation type="submission" date="2020-07" db="EMBL/GenBank/DDBJ databases">
        <title>Ethylene signaling mediates host invasion by parasitic plants.</title>
        <authorList>
            <person name="Yoshida S."/>
        </authorList>
    </citation>
    <scope>NUCLEOTIDE SEQUENCE</scope>
    <source>
        <strain evidence="2">Okayama</strain>
    </source>
</reference>
<sequence>MGKWDRRYLPRRKFKHYDYEDPSLSPSRPYDNNNNNQSYPSGFEGNRVPSWEIDYCNSVKVPWRKIMASKKYIYCYPTVLDWDASAGEEALQNAKQRYWATINNLPCDNPLPNPDIYIGEIDWNPYLDPELMADLDRQAFDPDKVQNVENLKTNDKNQSANANPWESDPVQGSGSLKDAAEQGWSRWDDSVNAKKENPWEQSCSEHVDSFKDNVWKKSGNESLGWQQGNEKFSGFVNYGRGDNSCNYVRQEGWRQRENSNWGDWGRGNCNGEGFNNQNETWNQRESEYRGNEPKYWDSRGFRGGGCRKREGFQQNGSKFKSSRNHGDSWR</sequence>
<feature type="compositionally biased region" description="Polar residues" evidence="1">
    <location>
        <begin position="152"/>
        <end position="174"/>
    </location>
</feature>